<proteinExistence type="predicted"/>
<dbReference type="EMBL" id="LQPQ01000148">
    <property type="protein sequence ID" value="ORW71243.1"/>
    <property type="molecule type" value="Genomic_DNA"/>
</dbReference>
<organism evidence="1 2">
    <name type="scientific">Mycobacterium riyadhense</name>
    <dbReference type="NCBI Taxonomy" id="486698"/>
    <lineage>
        <taxon>Bacteria</taxon>
        <taxon>Bacillati</taxon>
        <taxon>Actinomycetota</taxon>
        <taxon>Actinomycetes</taxon>
        <taxon>Mycobacteriales</taxon>
        <taxon>Mycobacteriaceae</taxon>
        <taxon>Mycobacterium</taxon>
    </lineage>
</organism>
<dbReference type="AlphaFoldDB" id="A0A1X2C5W3"/>
<gene>
    <name evidence="1" type="ORF">AWC22_24770</name>
</gene>
<dbReference type="STRING" id="486698.AWC22_24770"/>
<sequence>MAAEHRRRYPRKPLLLALLWVPGLFGKVAIGIGSAPTAAFSPRIRVNTMNGAAFWRQSLTPSVNAT</sequence>
<dbReference type="Proteomes" id="UP000193087">
    <property type="component" value="Unassembled WGS sequence"/>
</dbReference>
<name>A0A1X2C5W3_9MYCO</name>
<evidence type="ECO:0000313" key="2">
    <source>
        <dbReference type="Proteomes" id="UP000193087"/>
    </source>
</evidence>
<keyword evidence="2" id="KW-1185">Reference proteome</keyword>
<comment type="caution">
    <text evidence="1">The sequence shown here is derived from an EMBL/GenBank/DDBJ whole genome shotgun (WGS) entry which is preliminary data.</text>
</comment>
<evidence type="ECO:0000313" key="1">
    <source>
        <dbReference type="EMBL" id="ORW71243.1"/>
    </source>
</evidence>
<reference evidence="1 2" key="1">
    <citation type="submission" date="2016-01" db="EMBL/GenBank/DDBJ databases">
        <title>The new phylogeny of the genus Mycobacterium.</title>
        <authorList>
            <person name="Tarcisio F."/>
            <person name="Conor M."/>
            <person name="Antonella G."/>
            <person name="Elisabetta G."/>
            <person name="Giulia F.S."/>
            <person name="Sara T."/>
            <person name="Anna F."/>
            <person name="Clotilde B."/>
            <person name="Roberto B."/>
            <person name="Veronica D.S."/>
            <person name="Fabio R."/>
            <person name="Monica P."/>
            <person name="Olivier J."/>
            <person name="Enrico T."/>
            <person name="Nicola S."/>
        </authorList>
    </citation>
    <scope>NUCLEOTIDE SEQUENCE [LARGE SCALE GENOMIC DNA]</scope>
    <source>
        <strain evidence="1 2">DSM 45176</strain>
    </source>
</reference>
<accession>A0A1X2C5W3</accession>
<protein>
    <submittedName>
        <fullName evidence="1">Uncharacterized protein</fullName>
    </submittedName>
</protein>